<name>A0A087A0E1_9BIFI</name>
<dbReference type="EMBL" id="JGYN01000006">
    <property type="protein sequence ID" value="KFI52241.1"/>
    <property type="molecule type" value="Genomic_DNA"/>
</dbReference>
<dbReference type="Proteomes" id="UP000029108">
    <property type="component" value="Unassembled WGS sequence"/>
</dbReference>
<keyword evidence="1" id="KW-0472">Membrane</keyword>
<reference evidence="2 3" key="1">
    <citation type="submission" date="2014-03" db="EMBL/GenBank/DDBJ databases">
        <title>Genomics of Bifidobacteria.</title>
        <authorList>
            <person name="Ventura M."/>
            <person name="Milani C."/>
            <person name="Lugli G.A."/>
        </authorList>
    </citation>
    <scope>NUCLEOTIDE SEQUENCE [LARGE SCALE GENOMIC DNA]</scope>
    <source>
        <strain evidence="2 3">DSM 23969</strain>
    </source>
</reference>
<evidence type="ECO:0000313" key="3">
    <source>
        <dbReference type="Proteomes" id="UP000029108"/>
    </source>
</evidence>
<dbReference type="RefSeq" id="WP_033494283.1">
    <property type="nucleotide sequence ID" value="NZ_JDUU01000013.1"/>
</dbReference>
<accession>A0A087A0E1</accession>
<protein>
    <submittedName>
        <fullName evidence="2">Uncharacterized protein</fullName>
    </submittedName>
</protein>
<keyword evidence="1" id="KW-1133">Transmembrane helix</keyword>
<keyword evidence="1" id="KW-0812">Transmembrane</keyword>
<feature type="transmembrane region" description="Helical" evidence="1">
    <location>
        <begin position="6"/>
        <end position="27"/>
    </location>
</feature>
<proteinExistence type="predicted"/>
<evidence type="ECO:0000313" key="2">
    <source>
        <dbReference type="EMBL" id="KFI52241.1"/>
    </source>
</evidence>
<dbReference type="STRING" id="1437608.GCA_000771645_00582"/>
<evidence type="ECO:0000256" key="1">
    <source>
        <dbReference type="SAM" id="Phobius"/>
    </source>
</evidence>
<gene>
    <name evidence="2" type="ORF">BBIA_0537</name>
</gene>
<organism evidence="2 3">
    <name type="scientific">Bifidobacterium biavatii DSM 23969</name>
    <dbReference type="NCBI Taxonomy" id="1437608"/>
    <lineage>
        <taxon>Bacteria</taxon>
        <taxon>Bacillati</taxon>
        <taxon>Actinomycetota</taxon>
        <taxon>Actinomycetes</taxon>
        <taxon>Bifidobacteriales</taxon>
        <taxon>Bifidobacteriaceae</taxon>
        <taxon>Bifidobacterium</taxon>
    </lineage>
</organism>
<feature type="transmembrane region" description="Helical" evidence="1">
    <location>
        <begin position="78"/>
        <end position="98"/>
    </location>
</feature>
<dbReference type="AlphaFoldDB" id="A0A087A0E1"/>
<comment type="caution">
    <text evidence="2">The sequence shown here is derived from an EMBL/GenBank/DDBJ whole genome shotgun (WGS) entry which is preliminary data.</text>
</comment>
<keyword evidence="3" id="KW-1185">Reference proteome</keyword>
<feature type="transmembrane region" description="Helical" evidence="1">
    <location>
        <begin position="34"/>
        <end position="58"/>
    </location>
</feature>
<sequence>MIIAGLFIVIIVLYAIMLAVMTVELLALGVAAALAVGAGICLGIAFVLAVEGAAMLAWHAWRTHQGKTVASWCKPIGTGVAVVGGVWFVASCALLILLTTQMIGLFA</sequence>